<organism evidence="2 3">
    <name type="scientific">Actinoallomurus spadix</name>
    <dbReference type="NCBI Taxonomy" id="79912"/>
    <lineage>
        <taxon>Bacteria</taxon>
        <taxon>Bacillati</taxon>
        <taxon>Actinomycetota</taxon>
        <taxon>Actinomycetes</taxon>
        <taxon>Streptosporangiales</taxon>
        <taxon>Thermomonosporaceae</taxon>
        <taxon>Actinoallomurus</taxon>
    </lineage>
</organism>
<dbReference type="EMBL" id="BAAABM010000070">
    <property type="protein sequence ID" value="GAA0370982.1"/>
    <property type="molecule type" value="Genomic_DNA"/>
</dbReference>
<evidence type="ECO:0008006" key="4">
    <source>
        <dbReference type="Google" id="ProtNLM"/>
    </source>
</evidence>
<name>A0ABN0XRL3_9ACTN</name>
<sequence>MFTRWYAALRLAETGSATGAATDAGTGSEAASGAATGAGTASVTGAGTGSEAESEAEAAYRDAATRLPGSGMPGLADGLLPLALLCLRVRYGLPPRPGDPAGFGPYEPWARPLVLLAEGRREAAAAALREVPDPPRDLLLEALWCLTARAALALGDRPVMERAYAALRPAEAELAGAGSGLLTVGPVARHLDDLAVALRRP</sequence>
<keyword evidence="3" id="KW-1185">Reference proteome</keyword>
<gene>
    <name evidence="2" type="ORF">GCM10010151_71120</name>
</gene>
<feature type="compositionally biased region" description="Low complexity" evidence="1">
    <location>
        <begin position="17"/>
        <end position="51"/>
    </location>
</feature>
<evidence type="ECO:0000313" key="2">
    <source>
        <dbReference type="EMBL" id="GAA0370982.1"/>
    </source>
</evidence>
<evidence type="ECO:0000313" key="3">
    <source>
        <dbReference type="Proteomes" id="UP001501822"/>
    </source>
</evidence>
<accession>A0ABN0XRL3</accession>
<reference evidence="2 3" key="1">
    <citation type="journal article" date="2019" name="Int. J. Syst. Evol. Microbiol.">
        <title>The Global Catalogue of Microorganisms (GCM) 10K type strain sequencing project: providing services to taxonomists for standard genome sequencing and annotation.</title>
        <authorList>
            <consortium name="The Broad Institute Genomics Platform"/>
            <consortium name="The Broad Institute Genome Sequencing Center for Infectious Disease"/>
            <person name="Wu L."/>
            <person name="Ma J."/>
        </authorList>
    </citation>
    <scope>NUCLEOTIDE SEQUENCE [LARGE SCALE GENOMIC DNA]</scope>
    <source>
        <strain evidence="2 3">JCM 3146</strain>
    </source>
</reference>
<protein>
    <recommendedName>
        <fullName evidence="4">SARP family transcriptional regulator</fullName>
    </recommendedName>
</protein>
<feature type="region of interest" description="Disordered" evidence="1">
    <location>
        <begin position="17"/>
        <end position="52"/>
    </location>
</feature>
<proteinExistence type="predicted"/>
<dbReference type="Proteomes" id="UP001501822">
    <property type="component" value="Unassembled WGS sequence"/>
</dbReference>
<evidence type="ECO:0000256" key="1">
    <source>
        <dbReference type="SAM" id="MobiDB-lite"/>
    </source>
</evidence>
<comment type="caution">
    <text evidence="2">The sequence shown here is derived from an EMBL/GenBank/DDBJ whole genome shotgun (WGS) entry which is preliminary data.</text>
</comment>